<feature type="transmembrane region" description="Helical" evidence="5">
    <location>
        <begin position="117"/>
        <end position="136"/>
    </location>
</feature>
<keyword evidence="8" id="KW-1185">Reference proteome</keyword>
<dbReference type="AlphaFoldDB" id="A0A1N7ISM7"/>
<dbReference type="InterPro" id="IPR004089">
    <property type="entry name" value="MCPsignal_dom"/>
</dbReference>
<dbReference type="GO" id="GO:0006935">
    <property type="term" value="P:chemotaxis"/>
    <property type="evidence" value="ECO:0007669"/>
    <property type="project" value="InterPro"/>
</dbReference>
<evidence type="ECO:0000256" key="1">
    <source>
        <dbReference type="ARBA" id="ARBA00023224"/>
    </source>
</evidence>
<dbReference type="Proteomes" id="UP000187608">
    <property type="component" value="Unassembled WGS sequence"/>
</dbReference>
<keyword evidence="4" id="KW-0175">Coiled coil</keyword>
<dbReference type="RefSeq" id="WP_076557024.1">
    <property type="nucleotide sequence ID" value="NZ_FTOC01000002.1"/>
</dbReference>
<protein>
    <submittedName>
        <fullName evidence="7">Methyl-accepting chemotaxis protein</fullName>
    </submittedName>
</protein>
<feature type="transmembrane region" description="Helical" evidence="5">
    <location>
        <begin position="96"/>
        <end position="112"/>
    </location>
</feature>
<proteinExistence type="inferred from homology"/>
<keyword evidence="5" id="KW-0812">Transmembrane</keyword>
<feature type="transmembrane region" description="Helical" evidence="5">
    <location>
        <begin position="42"/>
        <end position="64"/>
    </location>
</feature>
<evidence type="ECO:0000256" key="5">
    <source>
        <dbReference type="SAM" id="Phobius"/>
    </source>
</evidence>
<feature type="transmembrane region" description="Helical" evidence="5">
    <location>
        <begin position="148"/>
        <end position="167"/>
    </location>
</feature>
<evidence type="ECO:0000259" key="6">
    <source>
        <dbReference type="PROSITE" id="PS50111"/>
    </source>
</evidence>
<dbReference type="GO" id="GO:0004888">
    <property type="term" value="F:transmembrane signaling receptor activity"/>
    <property type="evidence" value="ECO:0007669"/>
    <property type="project" value="InterPro"/>
</dbReference>
<keyword evidence="5" id="KW-1133">Transmembrane helix</keyword>
<dbReference type="OrthoDB" id="2166737at2"/>
<dbReference type="Gene3D" id="1.10.287.950">
    <property type="entry name" value="Methyl-accepting chemotaxis protein"/>
    <property type="match status" value="1"/>
</dbReference>
<evidence type="ECO:0000256" key="4">
    <source>
        <dbReference type="SAM" id="Coils"/>
    </source>
</evidence>
<dbReference type="PRINTS" id="PR00260">
    <property type="entry name" value="CHEMTRNSDUCR"/>
</dbReference>
<feature type="transmembrane region" description="Helical" evidence="5">
    <location>
        <begin position="9"/>
        <end position="30"/>
    </location>
</feature>
<dbReference type="PROSITE" id="PS50111">
    <property type="entry name" value="CHEMOTAXIS_TRANSDUC_2"/>
    <property type="match status" value="1"/>
</dbReference>
<reference evidence="8" key="1">
    <citation type="submission" date="2017-01" db="EMBL/GenBank/DDBJ databases">
        <authorList>
            <person name="Varghese N."/>
            <person name="Submissions S."/>
        </authorList>
    </citation>
    <scope>NUCLEOTIDE SEQUENCE [LARGE SCALE GENOMIC DNA]</scope>
    <source>
        <strain evidence="8">DSM 23127</strain>
    </source>
</reference>
<dbReference type="Pfam" id="PF00015">
    <property type="entry name" value="MCPsignal"/>
    <property type="match status" value="1"/>
</dbReference>
<evidence type="ECO:0000313" key="8">
    <source>
        <dbReference type="Proteomes" id="UP000187608"/>
    </source>
</evidence>
<sequence>MIQSKNRTMILFSATGVVLTLFIHVLHRVMPMNWGEAGYETYLPYLYLLTSVPIVLLGVGVWLYRRNREHPALPWLMSVLFTFISLAMIVNGEGMVVYHFSIFLVVALISFYDRIEIISIMTGIFAFVHIGAMFLGTDLLYGNASYTWFMFGLHAFYLVLTSVGTAYQITVKNKHVKELEKENKRQEEELEDMFQQMKEVAGMITSTASGIDRASLSSEEAYNHVDLLLEKRNKNAEHQMEKADLNAGHLAEIKTAIEEITLSMKAVANSADVMDHTTSKAKDSLREVTEAMKETDGSMEDMREIVHQLNMHSKEIGSITEEISSISESTNLLALNASIEAARAGEHGKGFSVVAQEVRKLSVQSEAATKRILGIVKAIESNVSATDESSARALQQVSNSRDRLDSVAESFEELSARSMDVKERTNGVSVSCQQLLVTAGVLTDTFDELFLFTKEAINQNKKVMEASGKQFTYLRDMRGRMDSLTNLTSRLEKAMNENEKRDETIYPAKTRHTA</sequence>
<dbReference type="GO" id="GO:0016020">
    <property type="term" value="C:membrane"/>
    <property type="evidence" value="ECO:0007669"/>
    <property type="project" value="InterPro"/>
</dbReference>
<gene>
    <name evidence="7" type="ORF">SAMN05421687_102112</name>
</gene>
<comment type="similarity">
    <text evidence="2">Belongs to the methyl-accepting chemotaxis (MCP) protein family.</text>
</comment>
<name>A0A1N7ISM7_9BACI</name>
<dbReference type="STRING" id="570947.SAMN05421687_102112"/>
<feature type="domain" description="Methyl-accepting transducer" evidence="6">
    <location>
        <begin position="214"/>
        <end position="450"/>
    </location>
</feature>
<evidence type="ECO:0000256" key="3">
    <source>
        <dbReference type="PROSITE-ProRule" id="PRU00284"/>
    </source>
</evidence>
<organism evidence="7 8">
    <name type="scientific">Salimicrobium flavidum</name>
    <dbReference type="NCBI Taxonomy" id="570947"/>
    <lineage>
        <taxon>Bacteria</taxon>
        <taxon>Bacillati</taxon>
        <taxon>Bacillota</taxon>
        <taxon>Bacilli</taxon>
        <taxon>Bacillales</taxon>
        <taxon>Bacillaceae</taxon>
        <taxon>Salimicrobium</taxon>
    </lineage>
</organism>
<keyword evidence="1 3" id="KW-0807">Transducer</keyword>
<evidence type="ECO:0000313" key="7">
    <source>
        <dbReference type="EMBL" id="SIS40037.1"/>
    </source>
</evidence>
<dbReference type="PANTHER" id="PTHR32089">
    <property type="entry name" value="METHYL-ACCEPTING CHEMOTAXIS PROTEIN MCPB"/>
    <property type="match status" value="1"/>
</dbReference>
<dbReference type="EMBL" id="FTOC01000002">
    <property type="protein sequence ID" value="SIS40037.1"/>
    <property type="molecule type" value="Genomic_DNA"/>
</dbReference>
<feature type="transmembrane region" description="Helical" evidence="5">
    <location>
        <begin position="71"/>
        <end position="90"/>
    </location>
</feature>
<dbReference type="InterPro" id="IPR004090">
    <property type="entry name" value="Chemotax_Me-accpt_rcpt"/>
</dbReference>
<dbReference type="GO" id="GO:0007165">
    <property type="term" value="P:signal transduction"/>
    <property type="evidence" value="ECO:0007669"/>
    <property type="project" value="UniProtKB-KW"/>
</dbReference>
<keyword evidence="5" id="KW-0472">Membrane</keyword>
<dbReference type="SMART" id="SM00283">
    <property type="entry name" value="MA"/>
    <property type="match status" value="1"/>
</dbReference>
<dbReference type="PANTHER" id="PTHR32089:SF112">
    <property type="entry name" value="LYSOZYME-LIKE PROTEIN-RELATED"/>
    <property type="match status" value="1"/>
</dbReference>
<accession>A0A1N7ISM7</accession>
<evidence type="ECO:0000256" key="2">
    <source>
        <dbReference type="ARBA" id="ARBA00029447"/>
    </source>
</evidence>
<dbReference type="SUPFAM" id="SSF58104">
    <property type="entry name" value="Methyl-accepting chemotaxis protein (MCP) signaling domain"/>
    <property type="match status" value="1"/>
</dbReference>
<feature type="coiled-coil region" evidence="4">
    <location>
        <begin position="169"/>
        <end position="203"/>
    </location>
</feature>
<dbReference type="CDD" id="cd11386">
    <property type="entry name" value="MCP_signal"/>
    <property type="match status" value="1"/>
</dbReference>